<dbReference type="GO" id="GO:0005085">
    <property type="term" value="F:guanyl-nucleotide exchange factor activity"/>
    <property type="evidence" value="ECO:0007669"/>
    <property type="project" value="TreeGrafter"/>
</dbReference>
<dbReference type="Pfam" id="PF00043">
    <property type="entry name" value="GST_C"/>
    <property type="match status" value="1"/>
</dbReference>
<feature type="transmembrane region" description="Helical" evidence="5">
    <location>
        <begin position="265"/>
        <end position="286"/>
    </location>
</feature>
<dbReference type="InterPro" id="IPR036219">
    <property type="entry name" value="eEF-1beta-like_sf"/>
</dbReference>
<dbReference type="PANTHER" id="PTHR11595">
    <property type="entry name" value="EF-HAND AND COILED-COIL DOMAIN-CONTAINING FAMILY MEMBER"/>
    <property type="match status" value="1"/>
</dbReference>
<dbReference type="GO" id="GO:0005853">
    <property type="term" value="C:eukaryotic translation elongation factor 1 complex"/>
    <property type="evidence" value="ECO:0007669"/>
    <property type="project" value="InterPro"/>
</dbReference>
<dbReference type="InterPro" id="IPR049720">
    <property type="entry name" value="EF1B_bsu/dsu"/>
</dbReference>
<dbReference type="GO" id="GO:0005829">
    <property type="term" value="C:cytosol"/>
    <property type="evidence" value="ECO:0007669"/>
    <property type="project" value="TreeGrafter"/>
</dbReference>
<dbReference type="EMBL" id="AZHD01000002">
    <property type="protein sequence ID" value="OAA66711.1"/>
    <property type="molecule type" value="Genomic_DNA"/>
</dbReference>
<keyword evidence="8" id="KW-0687">Ribonucleoprotein</keyword>
<evidence type="ECO:0000256" key="5">
    <source>
        <dbReference type="SAM" id="Phobius"/>
    </source>
</evidence>
<proteinExistence type="inferred from homology"/>
<dbReference type="InterPro" id="IPR018940">
    <property type="entry name" value="EF-1_beta_acid_region_euk"/>
</dbReference>
<name>A0A167YUK6_9HYPO</name>
<evidence type="ECO:0000256" key="2">
    <source>
        <dbReference type="ARBA" id="ARBA00017600"/>
    </source>
</evidence>
<dbReference type="GO" id="GO:0005840">
    <property type="term" value="C:ribosome"/>
    <property type="evidence" value="ECO:0007669"/>
    <property type="project" value="UniProtKB-KW"/>
</dbReference>
<keyword evidence="5" id="KW-0812">Transmembrane</keyword>
<feature type="domain" description="Translation elongation factor EF1B beta/delta subunit guanine nucleotide exchange" evidence="6">
    <location>
        <begin position="144"/>
        <end position="230"/>
    </location>
</feature>
<evidence type="ECO:0000259" key="7">
    <source>
        <dbReference type="SMART" id="SM01182"/>
    </source>
</evidence>
<dbReference type="SUPFAM" id="SSF47616">
    <property type="entry name" value="GST C-terminal domain-like"/>
    <property type="match status" value="1"/>
</dbReference>
<keyword evidence="3 8" id="KW-0251">Elongation factor</keyword>
<evidence type="ECO:0000259" key="6">
    <source>
        <dbReference type="SMART" id="SM00888"/>
    </source>
</evidence>
<evidence type="ECO:0000313" key="9">
    <source>
        <dbReference type="Proteomes" id="UP000076874"/>
    </source>
</evidence>
<keyword evidence="5" id="KW-1133">Transmembrane helix</keyword>
<dbReference type="CDD" id="cd10308">
    <property type="entry name" value="GST_C_eEF1b_like"/>
    <property type="match status" value="1"/>
</dbReference>
<comment type="caution">
    <text evidence="8">The sequence shown here is derived from an EMBL/GenBank/DDBJ whole genome shotgun (WGS) entry which is preliminary data.</text>
</comment>
<dbReference type="STRING" id="1081102.A0A167YUK6"/>
<keyword evidence="4" id="KW-0648">Protein biosynthesis</keyword>
<dbReference type="Proteomes" id="UP000076874">
    <property type="component" value="Unassembled WGS sequence"/>
</dbReference>
<dbReference type="Pfam" id="PF10587">
    <property type="entry name" value="EF-1_beta_acid"/>
    <property type="match status" value="1"/>
</dbReference>
<dbReference type="InterPro" id="IPR014717">
    <property type="entry name" value="Transl_elong_EF1B/ribsomal_bS6"/>
</dbReference>
<evidence type="ECO:0000256" key="3">
    <source>
        <dbReference type="ARBA" id="ARBA00022768"/>
    </source>
</evidence>
<dbReference type="InterPro" id="IPR001326">
    <property type="entry name" value="Transl_elong_EF1B_B/D_CS"/>
</dbReference>
<dbReference type="FunFam" id="3.30.70.60:FF:000001">
    <property type="entry name" value="Elongation factor 1-beta 1 like"/>
    <property type="match status" value="1"/>
</dbReference>
<dbReference type="OrthoDB" id="331763at2759"/>
<dbReference type="InterPro" id="IPR014038">
    <property type="entry name" value="EF1B_bsu/dsu_GNE"/>
</dbReference>
<accession>A0A167YUK6</accession>
<dbReference type="PROSITE" id="PS00824">
    <property type="entry name" value="EF1BD_1"/>
    <property type="match status" value="1"/>
</dbReference>
<evidence type="ECO:0000256" key="1">
    <source>
        <dbReference type="ARBA" id="ARBA00007411"/>
    </source>
</evidence>
<keyword evidence="9" id="KW-1185">Reference proteome</keyword>
<organism evidence="8 9">
    <name type="scientific">Niveomyces insectorum RCEF 264</name>
    <dbReference type="NCBI Taxonomy" id="1081102"/>
    <lineage>
        <taxon>Eukaryota</taxon>
        <taxon>Fungi</taxon>
        <taxon>Dikarya</taxon>
        <taxon>Ascomycota</taxon>
        <taxon>Pezizomycotina</taxon>
        <taxon>Sordariomycetes</taxon>
        <taxon>Hypocreomycetidae</taxon>
        <taxon>Hypocreales</taxon>
        <taxon>Cordycipitaceae</taxon>
        <taxon>Niveomyces</taxon>
    </lineage>
</organism>
<sequence length="330" mass="36820">MGFTDLLTDAGVAVLNGWLSTRSYIVGYGVTQADVAVFKALKSAPAASKYPHAARWYKHIASYEDEFPTLPGDASKPYTTYGPEVAEVTINPAKAPAAAEEDDDDVDLFGSDDEEEDAEAARIREERLAEYRKKKEGKPKAAAKSVVTLDVKPWDDETDMKALEESVRSIEKDGLVWGLSKLVAVGFGIKKLQINLVIEDEKISLDDLQEEIAGFEDYVQSSDVVSRHLPRVLHVAFPLVFVASLTSCFFLPHTTGRHAEAVSTVFSRFGFCSLVLMNAIMFLLLLHTREWVTPLLMWIRRITLLGIPNKKNTKKVDRHSPVHDRPESWI</sequence>
<dbReference type="PANTHER" id="PTHR11595:SF21">
    <property type="entry name" value="ELONGATION FACTOR 1-BETA"/>
    <property type="match status" value="1"/>
</dbReference>
<dbReference type="SMART" id="SM00888">
    <property type="entry name" value="EF1_GNE"/>
    <property type="match status" value="1"/>
</dbReference>
<dbReference type="CDD" id="cd00292">
    <property type="entry name" value="EF1B"/>
    <property type="match status" value="1"/>
</dbReference>
<keyword evidence="5" id="KW-0472">Membrane</keyword>
<feature type="transmembrane region" description="Helical" evidence="5">
    <location>
        <begin position="232"/>
        <end position="253"/>
    </location>
</feature>
<gene>
    <name evidence="8" type="ORF">SPI_01287</name>
</gene>
<dbReference type="AlphaFoldDB" id="A0A167YUK6"/>
<evidence type="ECO:0000256" key="4">
    <source>
        <dbReference type="ARBA" id="ARBA00022917"/>
    </source>
</evidence>
<dbReference type="Gene3D" id="3.30.70.60">
    <property type="match status" value="1"/>
</dbReference>
<keyword evidence="8" id="KW-0689">Ribosomal protein</keyword>
<feature type="domain" description="Elongation factor 1 beta central acidic region eukaryote" evidence="7">
    <location>
        <begin position="108"/>
        <end position="135"/>
    </location>
</feature>
<protein>
    <recommendedName>
        <fullName evidence="2">Elongation factor 1-beta</fullName>
    </recommendedName>
</protein>
<dbReference type="SUPFAM" id="SSF54984">
    <property type="entry name" value="eEF-1beta-like"/>
    <property type="match status" value="1"/>
</dbReference>
<dbReference type="GO" id="GO:0003746">
    <property type="term" value="F:translation elongation factor activity"/>
    <property type="evidence" value="ECO:0007669"/>
    <property type="project" value="UniProtKB-KW"/>
</dbReference>
<dbReference type="SMART" id="SM01182">
    <property type="entry name" value="EF-1_beta_acid"/>
    <property type="match status" value="1"/>
</dbReference>
<dbReference type="Pfam" id="PF00736">
    <property type="entry name" value="EF1_GNE"/>
    <property type="match status" value="1"/>
</dbReference>
<dbReference type="InterPro" id="IPR036282">
    <property type="entry name" value="Glutathione-S-Trfase_C_sf"/>
</dbReference>
<dbReference type="Gene3D" id="1.20.1050.130">
    <property type="match status" value="1"/>
</dbReference>
<dbReference type="FunFam" id="1.20.1050.130:FF:000001">
    <property type="entry name" value="Putative Elongation factor 1-beta"/>
    <property type="match status" value="1"/>
</dbReference>
<evidence type="ECO:0000313" key="8">
    <source>
        <dbReference type="EMBL" id="OAA66711.1"/>
    </source>
</evidence>
<reference evidence="8 9" key="1">
    <citation type="journal article" date="2016" name="Genome Biol. Evol.">
        <title>Divergent and convergent evolution of fungal pathogenicity.</title>
        <authorList>
            <person name="Shang Y."/>
            <person name="Xiao G."/>
            <person name="Zheng P."/>
            <person name="Cen K."/>
            <person name="Zhan S."/>
            <person name="Wang C."/>
        </authorList>
    </citation>
    <scope>NUCLEOTIDE SEQUENCE [LARGE SCALE GENOMIC DNA]</scope>
    <source>
        <strain evidence="8 9">RCEF 264</strain>
    </source>
</reference>
<comment type="similarity">
    <text evidence="1">Belongs to the EF-1-beta/EF-1-delta family.</text>
</comment>
<dbReference type="InterPro" id="IPR004046">
    <property type="entry name" value="GST_C"/>
</dbReference>